<sequence length="121" mass="13335">MSHGKRVAPKVNVDQVGFSPQGLGGGFETSETSNGVRRAQGKSEVREDSERNNFGNSEEKGKKGLEKGADLGIGAPFLRSRKGAKKRVPERNNWRKRMAPPLLQSNPNIKRRPKGGRSRKI</sequence>
<dbReference type="AlphaFoldDB" id="A0A8X6YSJ3"/>
<gene>
    <name evidence="2" type="ORF">TNIN_487931</name>
</gene>
<feature type="compositionally biased region" description="Basic residues" evidence="1">
    <location>
        <begin position="109"/>
        <end position="121"/>
    </location>
</feature>
<reference evidence="2" key="1">
    <citation type="submission" date="2020-08" db="EMBL/GenBank/DDBJ databases">
        <title>Multicomponent nature underlies the extraordinary mechanical properties of spider dragline silk.</title>
        <authorList>
            <person name="Kono N."/>
            <person name="Nakamura H."/>
            <person name="Mori M."/>
            <person name="Yoshida Y."/>
            <person name="Ohtoshi R."/>
            <person name="Malay A.D."/>
            <person name="Moran D.A.P."/>
            <person name="Tomita M."/>
            <person name="Numata K."/>
            <person name="Arakawa K."/>
        </authorList>
    </citation>
    <scope>NUCLEOTIDE SEQUENCE</scope>
</reference>
<dbReference type="EMBL" id="BMAV01021583">
    <property type="protein sequence ID" value="GFY75707.1"/>
    <property type="molecule type" value="Genomic_DNA"/>
</dbReference>
<protein>
    <submittedName>
        <fullName evidence="2">Uncharacterized protein</fullName>
    </submittedName>
</protein>
<name>A0A8X6YSJ3_9ARAC</name>
<comment type="caution">
    <text evidence="2">The sequence shown here is derived from an EMBL/GenBank/DDBJ whole genome shotgun (WGS) entry which is preliminary data.</text>
</comment>
<feature type="compositionally biased region" description="Basic and acidic residues" evidence="1">
    <location>
        <begin position="41"/>
        <end position="69"/>
    </location>
</feature>
<evidence type="ECO:0000313" key="2">
    <source>
        <dbReference type="EMBL" id="GFY75707.1"/>
    </source>
</evidence>
<proteinExistence type="predicted"/>
<evidence type="ECO:0000256" key="1">
    <source>
        <dbReference type="SAM" id="MobiDB-lite"/>
    </source>
</evidence>
<feature type="region of interest" description="Disordered" evidence="1">
    <location>
        <begin position="1"/>
        <end position="121"/>
    </location>
</feature>
<keyword evidence="3" id="KW-1185">Reference proteome</keyword>
<dbReference type="Proteomes" id="UP000886998">
    <property type="component" value="Unassembled WGS sequence"/>
</dbReference>
<accession>A0A8X6YSJ3</accession>
<organism evidence="2 3">
    <name type="scientific">Trichonephila inaurata madagascariensis</name>
    <dbReference type="NCBI Taxonomy" id="2747483"/>
    <lineage>
        <taxon>Eukaryota</taxon>
        <taxon>Metazoa</taxon>
        <taxon>Ecdysozoa</taxon>
        <taxon>Arthropoda</taxon>
        <taxon>Chelicerata</taxon>
        <taxon>Arachnida</taxon>
        <taxon>Araneae</taxon>
        <taxon>Araneomorphae</taxon>
        <taxon>Entelegynae</taxon>
        <taxon>Araneoidea</taxon>
        <taxon>Nephilidae</taxon>
        <taxon>Trichonephila</taxon>
        <taxon>Trichonephila inaurata</taxon>
    </lineage>
</organism>
<evidence type="ECO:0000313" key="3">
    <source>
        <dbReference type="Proteomes" id="UP000886998"/>
    </source>
</evidence>